<dbReference type="PANTHER" id="PTHR11727">
    <property type="entry name" value="DIMETHYLADENOSINE TRANSFERASE"/>
    <property type="match status" value="1"/>
</dbReference>
<dbReference type="Proteomes" id="UP000031668">
    <property type="component" value="Unassembled WGS sequence"/>
</dbReference>
<evidence type="ECO:0000256" key="1">
    <source>
        <dbReference type="ARBA" id="ARBA00004173"/>
    </source>
</evidence>
<dbReference type="OMA" id="KYSCIKP"/>
<name>A0A0C2N651_THEKT</name>
<gene>
    <name evidence="9" type="ORF">RF11_11056</name>
</gene>
<evidence type="ECO:0000256" key="5">
    <source>
        <dbReference type="ARBA" id="ARBA00022884"/>
    </source>
</evidence>
<dbReference type="AlphaFoldDB" id="A0A0C2N651"/>
<evidence type="ECO:0000259" key="8">
    <source>
        <dbReference type="SMART" id="SM00650"/>
    </source>
</evidence>
<proteinExistence type="inferred from homology"/>
<dbReference type="InterPro" id="IPR029063">
    <property type="entry name" value="SAM-dependent_MTases_sf"/>
</dbReference>
<dbReference type="EC" id="2.1.1.-" evidence="7"/>
<dbReference type="InterPro" id="IPR023165">
    <property type="entry name" value="rRNA_Ade_diMease-like_C"/>
</dbReference>
<accession>A0A0C2N651</accession>
<dbReference type="SUPFAM" id="SSF53335">
    <property type="entry name" value="S-adenosyl-L-methionine-dependent methyltransferases"/>
    <property type="match status" value="1"/>
</dbReference>
<keyword evidence="10" id="KW-1185">Reference proteome</keyword>
<dbReference type="PANTHER" id="PTHR11727:SF17">
    <property type="entry name" value="DIMETHYLADENOSINE TRANSFERASE 1, MITOCHONDRIAL"/>
    <property type="match status" value="1"/>
</dbReference>
<dbReference type="PROSITE" id="PS51689">
    <property type="entry name" value="SAM_RNA_A_N6_MT"/>
    <property type="match status" value="1"/>
</dbReference>
<feature type="domain" description="Ribosomal RNA adenine methylase transferase N-terminal" evidence="8">
    <location>
        <begin position="32"/>
        <end position="231"/>
    </location>
</feature>
<feature type="binding site" evidence="6">
    <location>
        <position position="27"/>
    </location>
    <ligand>
        <name>S-adenosyl-L-methionine</name>
        <dbReference type="ChEBI" id="CHEBI:59789"/>
    </ligand>
</feature>
<dbReference type="OrthoDB" id="16079at2759"/>
<keyword evidence="2 6" id="KW-0489">Methyltransferase</keyword>
<feature type="binding site" evidence="6">
    <location>
        <position position="51"/>
    </location>
    <ligand>
        <name>S-adenosyl-L-methionine</name>
        <dbReference type="ChEBI" id="CHEBI:59789"/>
    </ligand>
</feature>
<feature type="binding site" evidence="6">
    <location>
        <position position="131"/>
    </location>
    <ligand>
        <name>S-adenosyl-L-methionine</name>
        <dbReference type="ChEBI" id="CHEBI:59789"/>
    </ligand>
</feature>
<evidence type="ECO:0000313" key="10">
    <source>
        <dbReference type="Proteomes" id="UP000031668"/>
    </source>
</evidence>
<keyword evidence="7" id="KW-0698">rRNA processing</keyword>
<keyword evidence="3 6" id="KW-0808">Transferase</keyword>
<dbReference type="Gene3D" id="3.40.50.150">
    <property type="entry name" value="Vaccinia Virus protein VP39"/>
    <property type="match status" value="1"/>
</dbReference>
<evidence type="ECO:0000256" key="4">
    <source>
        <dbReference type="ARBA" id="ARBA00022691"/>
    </source>
</evidence>
<dbReference type="SMART" id="SM00650">
    <property type="entry name" value="rADc"/>
    <property type="match status" value="1"/>
</dbReference>
<dbReference type="GO" id="GO:0003723">
    <property type="term" value="F:RNA binding"/>
    <property type="evidence" value="ECO:0007669"/>
    <property type="project" value="UniProtKB-UniRule"/>
</dbReference>
<organism evidence="9 10">
    <name type="scientific">Thelohanellus kitauei</name>
    <name type="common">Myxosporean</name>
    <dbReference type="NCBI Taxonomy" id="669202"/>
    <lineage>
        <taxon>Eukaryota</taxon>
        <taxon>Metazoa</taxon>
        <taxon>Cnidaria</taxon>
        <taxon>Myxozoa</taxon>
        <taxon>Myxosporea</taxon>
        <taxon>Bivalvulida</taxon>
        <taxon>Platysporina</taxon>
        <taxon>Myxobolidae</taxon>
        <taxon>Thelohanellus</taxon>
    </lineage>
</organism>
<sequence length="331" mass="37837">MRLPVSYQEIAKVLKINPLKRYGQNFLLDENITSLMAQNAGVKDCHVVEVGPGPGSFTRSIILESCREIDCVEIDRRFGPLLDSLAQGTKTPMRIHYMDVFKFDFNHAFHAVQPVDWTEESILPKARMVGNLPFNISIGILLQWLKAVSEKRGPFRIGRIPMYLTFQKEVADNLACKNITDTSRLTIMAQAYCKVKKIQFIHKSNFVPIPKVDDLVSYKVDCVLVEIIPRAIPVIDVPFEILEQVVKGTFQYRNKILSNSLKHFTRSDDELVQKILAYSNIDPALHTHMLSLGDWNRLCRSYVRVMNEEELPLIVQPVKSPPPIVDDPENY</sequence>
<comment type="subcellular location">
    <subcellularLocation>
        <location evidence="1">Mitochondrion</location>
    </subcellularLocation>
</comment>
<dbReference type="GO" id="GO:0005759">
    <property type="term" value="C:mitochondrial matrix"/>
    <property type="evidence" value="ECO:0007669"/>
    <property type="project" value="TreeGrafter"/>
</dbReference>
<dbReference type="PROSITE" id="PS01131">
    <property type="entry name" value="RRNA_A_DIMETH"/>
    <property type="match status" value="1"/>
</dbReference>
<evidence type="ECO:0000313" key="9">
    <source>
        <dbReference type="EMBL" id="KII69412.1"/>
    </source>
</evidence>
<dbReference type="GO" id="GO:0034246">
    <property type="term" value="F:mitochondrial transcription factor activity"/>
    <property type="evidence" value="ECO:0007669"/>
    <property type="project" value="TreeGrafter"/>
</dbReference>
<dbReference type="InterPro" id="IPR020596">
    <property type="entry name" value="rRNA_Ade_Mease_Trfase_CS"/>
</dbReference>
<feature type="binding site" evidence="6">
    <location>
        <position position="25"/>
    </location>
    <ligand>
        <name>S-adenosyl-L-methionine</name>
        <dbReference type="ChEBI" id="CHEBI:59789"/>
    </ligand>
</feature>
<evidence type="ECO:0000256" key="3">
    <source>
        <dbReference type="ARBA" id="ARBA00022679"/>
    </source>
</evidence>
<dbReference type="GO" id="GO:0000179">
    <property type="term" value="F:rRNA (adenine-N6,N6-)-dimethyltransferase activity"/>
    <property type="evidence" value="ECO:0007669"/>
    <property type="project" value="UniProtKB-UniRule"/>
</dbReference>
<keyword evidence="5 6" id="KW-0694">RNA-binding</keyword>
<dbReference type="GO" id="GO:0006391">
    <property type="term" value="P:transcription initiation at mitochondrial promoter"/>
    <property type="evidence" value="ECO:0007669"/>
    <property type="project" value="TreeGrafter"/>
</dbReference>
<feature type="binding site" evidence="6">
    <location>
        <position position="73"/>
    </location>
    <ligand>
        <name>S-adenosyl-L-methionine</name>
        <dbReference type="ChEBI" id="CHEBI:59789"/>
    </ligand>
</feature>
<evidence type="ECO:0000256" key="2">
    <source>
        <dbReference type="ARBA" id="ARBA00022603"/>
    </source>
</evidence>
<evidence type="ECO:0000256" key="7">
    <source>
        <dbReference type="RuleBase" id="RU362106"/>
    </source>
</evidence>
<dbReference type="Gene3D" id="1.10.8.100">
    <property type="entry name" value="Ribosomal RNA adenine dimethylase-like, domain 2"/>
    <property type="match status" value="1"/>
</dbReference>
<comment type="caution">
    <text evidence="9">The sequence shown here is derived from an EMBL/GenBank/DDBJ whole genome shotgun (WGS) entry which is preliminary data.</text>
</comment>
<comment type="similarity">
    <text evidence="6 7">Belongs to the class I-like SAM-binding methyltransferase superfamily. rRNA adenine N(6)-methyltransferase family.</text>
</comment>
<dbReference type="InterPro" id="IPR001737">
    <property type="entry name" value="KsgA/Erm"/>
</dbReference>
<dbReference type="EMBL" id="JWZT01002428">
    <property type="protein sequence ID" value="KII69412.1"/>
    <property type="molecule type" value="Genomic_DNA"/>
</dbReference>
<dbReference type="InterPro" id="IPR020598">
    <property type="entry name" value="rRNA_Ade_methylase_Trfase_N"/>
</dbReference>
<protein>
    <recommendedName>
        <fullName evidence="7">rRNA adenine N(6)-methyltransferase</fullName>
        <ecNumber evidence="7">2.1.1.-</ecNumber>
    </recommendedName>
</protein>
<evidence type="ECO:0000256" key="6">
    <source>
        <dbReference type="PROSITE-ProRule" id="PRU01026"/>
    </source>
</evidence>
<feature type="binding site" evidence="6">
    <location>
        <position position="99"/>
    </location>
    <ligand>
        <name>S-adenosyl-L-methionine</name>
        <dbReference type="ChEBI" id="CHEBI:59789"/>
    </ligand>
</feature>
<reference evidence="9 10" key="1">
    <citation type="journal article" date="2014" name="Genome Biol. Evol.">
        <title>The genome of the myxosporean Thelohanellus kitauei shows adaptations to nutrient acquisition within its fish host.</title>
        <authorList>
            <person name="Yang Y."/>
            <person name="Xiong J."/>
            <person name="Zhou Z."/>
            <person name="Huo F."/>
            <person name="Miao W."/>
            <person name="Ran C."/>
            <person name="Liu Y."/>
            <person name="Zhang J."/>
            <person name="Feng J."/>
            <person name="Wang M."/>
            <person name="Wang M."/>
            <person name="Wang L."/>
            <person name="Yao B."/>
        </authorList>
    </citation>
    <scope>NUCLEOTIDE SEQUENCE [LARGE SCALE GENOMIC DNA]</scope>
    <source>
        <strain evidence="9">Wuqing</strain>
    </source>
</reference>
<dbReference type="Pfam" id="PF00398">
    <property type="entry name" value="RrnaAD"/>
    <property type="match status" value="1"/>
</dbReference>
<keyword evidence="4 6" id="KW-0949">S-adenosyl-L-methionine</keyword>